<reference evidence="2 3" key="1">
    <citation type="submission" date="2023-07" db="EMBL/GenBank/DDBJ databases">
        <title>Genomic Encyclopedia of Type Strains, Phase IV (KMG-IV): sequencing the most valuable type-strain genomes for metagenomic binning, comparative biology and taxonomic classification.</title>
        <authorList>
            <person name="Goeker M."/>
        </authorList>
    </citation>
    <scope>NUCLEOTIDE SEQUENCE [LARGE SCALE GENOMIC DNA]</scope>
    <source>
        <strain evidence="2 3">DSM 1112</strain>
    </source>
</reference>
<evidence type="ECO:0000313" key="2">
    <source>
        <dbReference type="EMBL" id="MDQ0319984.1"/>
    </source>
</evidence>
<accession>A0ABU0BP08</accession>
<gene>
    <name evidence="2" type="ORF">QO002_002122</name>
</gene>
<evidence type="ECO:0008006" key="4">
    <source>
        <dbReference type="Google" id="ProtNLM"/>
    </source>
</evidence>
<dbReference type="RefSeq" id="WP_307229329.1">
    <property type="nucleotide sequence ID" value="NZ_JAUSVF010000001.1"/>
</dbReference>
<name>A0ABU0BP08_9HYPH</name>
<dbReference type="Proteomes" id="UP001230207">
    <property type="component" value="Unassembled WGS sequence"/>
</dbReference>
<keyword evidence="3" id="KW-1185">Reference proteome</keyword>
<feature type="chain" id="PRO_5047374863" description="Extracellular repeat, HAF family" evidence="1">
    <location>
        <begin position="22"/>
        <end position="159"/>
    </location>
</feature>
<proteinExistence type="predicted"/>
<keyword evidence="1" id="KW-0732">Signal</keyword>
<dbReference type="EMBL" id="JAUSVF010000001">
    <property type="protein sequence ID" value="MDQ0319984.1"/>
    <property type="molecule type" value="Genomic_DNA"/>
</dbReference>
<evidence type="ECO:0000313" key="3">
    <source>
        <dbReference type="Proteomes" id="UP001230207"/>
    </source>
</evidence>
<protein>
    <recommendedName>
        <fullName evidence="4">Extracellular repeat, HAF family</fullName>
    </recommendedName>
</protein>
<feature type="signal peptide" evidence="1">
    <location>
        <begin position="1"/>
        <end position="21"/>
    </location>
</feature>
<evidence type="ECO:0000256" key="1">
    <source>
        <dbReference type="SAM" id="SignalP"/>
    </source>
</evidence>
<sequence>MLPRRLAISAFFFLSPAFAVADPVGTYDVVGINPDNGGEYTGMVEVTRNGTTYSVVWTIAGTESYGVGLGGKQAGKTSSQAASPDDDTIAIGYGNDDGFGISQYDLQPDGSWKGNWAYAGGELSTETWTRQGAIRSLTAPGTKGASEAMKPMGNTISRP</sequence>
<comment type="caution">
    <text evidence="2">The sequence shown here is derived from an EMBL/GenBank/DDBJ whole genome shotgun (WGS) entry which is preliminary data.</text>
</comment>
<organism evidence="2 3">
    <name type="scientific">Pararhizobium capsulatum DSM 1112</name>
    <dbReference type="NCBI Taxonomy" id="1121113"/>
    <lineage>
        <taxon>Bacteria</taxon>
        <taxon>Pseudomonadati</taxon>
        <taxon>Pseudomonadota</taxon>
        <taxon>Alphaproteobacteria</taxon>
        <taxon>Hyphomicrobiales</taxon>
        <taxon>Rhizobiaceae</taxon>
        <taxon>Rhizobium/Agrobacterium group</taxon>
        <taxon>Pararhizobium</taxon>
    </lineage>
</organism>